<dbReference type="AlphaFoldDB" id="A0A914PVK7"/>
<reference evidence="2" key="1">
    <citation type="submission" date="2022-11" db="UniProtKB">
        <authorList>
            <consortium name="WormBaseParasite"/>
        </authorList>
    </citation>
    <scope>IDENTIFICATION</scope>
</reference>
<keyword evidence="1" id="KW-1185">Reference proteome</keyword>
<accession>A0A914PVK7</accession>
<organism evidence="1 2">
    <name type="scientific">Panagrolaimus davidi</name>
    <dbReference type="NCBI Taxonomy" id="227884"/>
    <lineage>
        <taxon>Eukaryota</taxon>
        <taxon>Metazoa</taxon>
        <taxon>Ecdysozoa</taxon>
        <taxon>Nematoda</taxon>
        <taxon>Chromadorea</taxon>
        <taxon>Rhabditida</taxon>
        <taxon>Tylenchina</taxon>
        <taxon>Panagrolaimomorpha</taxon>
        <taxon>Panagrolaimoidea</taxon>
        <taxon>Panagrolaimidae</taxon>
        <taxon>Panagrolaimus</taxon>
    </lineage>
</organism>
<evidence type="ECO:0000313" key="2">
    <source>
        <dbReference type="WBParaSite" id="PDA_v2.g2232.t1"/>
    </source>
</evidence>
<evidence type="ECO:0000313" key="1">
    <source>
        <dbReference type="Proteomes" id="UP000887578"/>
    </source>
</evidence>
<dbReference type="Proteomes" id="UP000887578">
    <property type="component" value="Unplaced"/>
</dbReference>
<sequence>MLTFNTDGMILQRYAFPPPVMYYIMNNVKSVHLIKLYQCCKFFYSKFRRNIIRHLVVVDDDGPEILNPTITIIRASNTALKKLADFWISDSFTLIATYNVQNTLPTFSHCTIKKLELCDYIKHGEFLMLTEAGTIEELMIKGVFADDGIAFIPIEDIIVEVPNTKSITISESVVSPTTFSSLISLKHRAKFSNLVLKNMTNAILFENNLMVDFVLKNADIVCDVLISFQLNPGINDLLREHNFLKNLLSFNFNYLIALHLQKRKMKLPKRKMKFFKRSVSV</sequence>
<dbReference type="WBParaSite" id="PDA_v2.g2232.t1">
    <property type="protein sequence ID" value="PDA_v2.g2232.t1"/>
    <property type="gene ID" value="PDA_v2.g2232"/>
</dbReference>
<name>A0A914PVK7_9BILA</name>
<proteinExistence type="predicted"/>
<protein>
    <submittedName>
        <fullName evidence="2">Uncharacterized protein</fullName>
    </submittedName>
</protein>